<dbReference type="InterPro" id="IPR036249">
    <property type="entry name" value="Thioredoxin-like_sf"/>
</dbReference>
<dbReference type="InterPro" id="IPR000866">
    <property type="entry name" value="AhpC/TSA"/>
</dbReference>
<protein>
    <submittedName>
        <fullName evidence="2">AhpC/TSA family protein</fullName>
    </submittedName>
</protein>
<dbReference type="OrthoDB" id="9809746at2"/>
<evidence type="ECO:0000313" key="3">
    <source>
        <dbReference type="Proteomes" id="UP000291301"/>
    </source>
</evidence>
<comment type="caution">
    <text evidence="2">The sequence shown here is derived from an EMBL/GenBank/DDBJ whole genome shotgun (WGS) entry which is preliminary data.</text>
</comment>
<sequence length="186" mass="20832">MAHSHTTPMPGEKAPALQFDRIEGEKFDLRDSHPENFTVIAFYRGVHCPICKKQLEALNGKIGDFREKGIDIVAVSMDSVDRAERQKSEWDIPNLNIGYGLPIESARDYGLFISAKAKDAEPERFSEPGIAVIKPDGTLYALYIQNTPFGRISFDELMSGLEFITKNDYPIRGTSKDDDFTKVAAE</sequence>
<dbReference type="CDD" id="cd02970">
    <property type="entry name" value="PRX_like2"/>
    <property type="match status" value="1"/>
</dbReference>
<feature type="domain" description="Thioredoxin" evidence="1">
    <location>
        <begin position="8"/>
        <end position="166"/>
    </location>
</feature>
<dbReference type="SUPFAM" id="SSF52833">
    <property type="entry name" value="Thioredoxin-like"/>
    <property type="match status" value="1"/>
</dbReference>
<dbReference type="GO" id="GO:0016209">
    <property type="term" value="F:antioxidant activity"/>
    <property type="evidence" value="ECO:0007669"/>
    <property type="project" value="InterPro"/>
</dbReference>
<reference evidence="2 3" key="1">
    <citation type="journal article" date="2015" name="Antonie Van Leeuwenhoek">
        <title>Oricola cellulosilytica gen. nov., sp. nov., a cellulose-degrading bacterium of the family Phyllobacteriaceae isolated from surface seashore water, and emended descriptions of Mesorhizobium loti and Phyllobacterium myrsinacearum.</title>
        <authorList>
            <person name="Hameed A."/>
            <person name="Shahina M."/>
            <person name="Lai W.A."/>
            <person name="Lin S.Y."/>
            <person name="Young L.S."/>
            <person name="Liu Y.C."/>
            <person name="Hsu Y.H."/>
            <person name="Young C.C."/>
        </authorList>
    </citation>
    <scope>NUCLEOTIDE SEQUENCE [LARGE SCALE GENOMIC DNA]</scope>
    <source>
        <strain evidence="2 3">KCTC 52183</strain>
    </source>
</reference>
<evidence type="ECO:0000259" key="1">
    <source>
        <dbReference type="PROSITE" id="PS51352"/>
    </source>
</evidence>
<gene>
    <name evidence="2" type="ORF">E0D97_05795</name>
</gene>
<dbReference type="Proteomes" id="UP000291301">
    <property type="component" value="Unassembled WGS sequence"/>
</dbReference>
<organism evidence="2 3">
    <name type="scientific">Oricola cellulosilytica</name>
    <dbReference type="NCBI Taxonomy" id="1429082"/>
    <lineage>
        <taxon>Bacteria</taxon>
        <taxon>Pseudomonadati</taxon>
        <taxon>Pseudomonadota</taxon>
        <taxon>Alphaproteobacteria</taxon>
        <taxon>Hyphomicrobiales</taxon>
        <taxon>Ahrensiaceae</taxon>
        <taxon>Oricola</taxon>
    </lineage>
</organism>
<dbReference type="PROSITE" id="PS51352">
    <property type="entry name" value="THIOREDOXIN_2"/>
    <property type="match status" value="1"/>
</dbReference>
<name>A0A4R0PEK1_9HYPH</name>
<dbReference type="AlphaFoldDB" id="A0A4R0PEK1"/>
<accession>A0A4R0PEK1</accession>
<dbReference type="Gene3D" id="3.40.30.10">
    <property type="entry name" value="Glutaredoxin"/>
    <property type="match status" value="1"/>
</dbReference>
<proteinExistence type="predicted"/>
<dbReference type="EMBL" id="SJST01000002">
    <property type="protein sequence ID" value="TCD15058.1"/>
    <property type="molecule type" value="Genomic_DNA"/>
</dbReference>
<evidence type="ECO:0000313" key="2">
    <source>
        <dbReference type="EMBL" id="TCD15058.1"/>
    </source>
</evidence>
<dbReference type="InterPro" id="IPR013766">
    <property type="entry name" value="Thioredoxin_domain"/>
</dbReference>
<dbReference type="RefSeq" id="WP_131566585.1">
    <property type="nucleotide sequence ID" value="NZ_JAINFK010000004.1"/>
</dbReference>
<keyword evidence="3" id="KW-1185">Reference proteome</keyword>
<dbReference type="Pfam" id="PF00578">
    <property type="entry name" value="AhpC-TSA"/>
    <property type="match status" value="1"/>
</dbReference>
<dbReference type="GO" id="GO:0016491">
    <property type="term" value="F:oxidoreductase activity"/>
    <property type="evidence" value="ECO:0007669"/>
    <property type="project" value="InterPro"/>
</dbReference>